<evidence type="ECO:0000259" key="1">
    <source>
        <dbReference type="PROSITE" id="PS51671"/>
    </source>
</evidence>
<comment type="caution">
    <text evidence="2">The sequence shown here is derived from an EMBL/GenBank/DDBJ whole genome shotgun (WGS) entry which is preliminary data.</text>
</comment>
<feature type="domain" description="ACT" evidence="1">
    <location>
        <begin position="377"/>
        <end position="448"/>
    </location>
</feature>
<dbReference type="SUPFAM" id="SSF52047">
    <property type="entry name" value="RNI-like"/>
    <property type="match status" value="1"/>
</dbReference>
<proteinExistence type="predicted"/>
<dbReference type="EMBL" id="BQNB010019201">
    <property type="protein sequence ID" value="GJT82799.1"/>
    <property type="molecule type" value="Genomic_DNA"/>
</dbReference>
<evidence type="ECO:0000313" key="2">
    <source>
        <dbReference type="EMBL" id="GJT82799.1"/>
    </source>
</evidence>
<dbReference type="Pfam" id="PF01842">
    <property type="entry name" value="ACT"/>
    <property type="match status" value="1"/>
</dbReference>
<dbReference type="InterPro" id="IPR045865">
    <property type="entry name" value="ACT-like_dom_sf"/>
</dbReference>
<keyword evidence="3" id="KW-1185">Reference proteome</keyword>
<reference evidence="2" key="2">
    <citation type="submission" date="2022-01" db="EMBL/GenBank/DDBJ databases">
        <authorList>
            <person name="Yamashiro T."/>
            <person name="Shiraishi A."/>
            <person name="Satake H."/>
            <person name="Nakayama K."/>
        </authorList>
    </citation>
    <scope>NUCLEOTIDE SEQUENCE</scope>
</reference>
<dbReference type="PROSITE" id="PS51671">
    <property type="entry name" value="ACT"/>
    <property type="match status" value="1"/>
</dbReference>
<sequence>MPTEMELTLEQTRLKVVVMKSRIPECPVQYLITSDTQGFATCLTLKTVMDPLESILYFRWEILSRDFLKLNLPVHTGRFTDLKMVVNRYVVLTGKDNFIVSAGGPNTVPAGRTKHHRRWTTTIDHNPLLPDHHPQPPTSRHHHISLFHEYLASTTVIGTSRCHLLSSYLILFLSLLVVNDPRPKGLKALSMRCPRLRKLELERCDFCDQDIASFWFNVPSLRYIWVLDKDHETVLALTRQDFGSSTMEAQVLELKPYVTLAKKLNRLAGKLVAEGFGLKFVNVTYASVRAPDYLATRLLHDMVARGIHISKEQVILDEPLSTSHEIVQVKIDDVESRFVGAISESKDLTVEGTQKYGVPYLTKVGAFEVDVNLEGNIILCRHVDQPGIIGSVGTILGEEKVNVSFMSVGKTIRKEAVMAIVVDKKPRLKTLKKIGESRGVKEVVFLDL</sequence>
<protein>
    <submittedName>
        <fullName evidence="2">D-3-phosphoglycerate dehydrogenase 1, chloroplastic-like protein</fullName>
    </submittedName>
</protein>
<dbReference type="Gene3D" id="3.80.10.10">
    <property type="entry name" value="Ribonuclease Inhibitor"/>
    <property type="match status" value="1"/>
</dbReference>
<evidence type="ECO:0000313" key="3">
    <source>
        <dbReference type="Proteomes" id="UP001151760"/>
    </source>
</evidence>
<gene>
    <name evidence="2" type="ORF">Tco_1057141</name>
</gene>
<reference evidence="2" key="1">
    <citation type="journal article" date="2022" name="Int. J. Mol. Sci.">
        <title>Draft Genome of Tanacetum Coccineum: Genomic Comparison of Closely Related Tanacetum-Family Plants.</title>
        <authorList>
            <person name="Yamashiro T."/>
            <person name="Shiraishi A."/>
            <person name="Nakayama K."/>
            <person name="Satake H."/>
        </authorList>
    </citation>
    <scope>NUCLEOTIDE SEQUENCE</scope>
</reference>
<dbReference type="InterPro" id="IPR002912">
    <property type="entry name" value="ACT_dom"/>
</dbReference>
<dbReference type="Gene3D" id="3.30.70.260">
    <property type="match status" value="1"/>
</dbReference>
<dbReference type="CDD" id="cd04902">
    <property type="entry name" value="ACT_3PGDH-xct"/>
    <property type="match status" value="1"/>
</dbReference>
<organism evidence="2 3">
    <name type="scientific">Tanacetum coccineum</name>
    <dbReference type="NCBI Taxonomy" id="301880"/>
    <lineage>
        <taxon>Eukaryota</taxon>
        <taxon>Viridiplantae</taxon>
        <taxon>Streptophyta</taxon>
        <taxon>Embryophyta</taxon>
        <taxon>Tracheophyta</taxon>
        <taxon>Spermatophyta</taxon>
        <taxon>Magnoliopsida</taxon>
        <taxon>eudicotyledons</taxon>
        <taxon>Gunneridae</taxon>
        <taxon>Pentapetalae</taxon>
        <taxon>asterids</taxon>
        <taxon>campanulids</taxon>
        <taxon>Asterales</taxon>
        <taxon>Asteraceae</taxon>
        <taxon>Asteroideae</taxon>
        <taxon>Anthemideae</taxon>
        <taxon>Anthemidinae</taxon>
        <taxon>Tanacetum</taxon>
    </lineage>
</organism>
<dbReference type="Proteomes" id="UP001151760">
    <property type="component" value="Unassembled WGS sequence"/>
</dbReference>
<dbReference type="SUPFAM" id="SSF55021">
    <property type="entry name" value="ACT-like"/>
    <property type="match status" value="1"/>
</dbReference>
<accession>A0ABQ5H5X0</accession>
<dbReference type="InterPro" id="IPR032675">
    <property type="entry name" value="LRR_dom_sf"/>
</dbReference>
<name>A0ABQ5H5X0_9ASTR</name>